<keyword evidence="7" id="KW-0472">Membrane</keyword>
<keyword evidence="11" id="KW-1185">Reference proteome</keyword>
<evidence type="ECO:0000313" key="10">
    <source>
        <dbReference type="EMBL" id="KAK2563230.1"/>
    </source>
</evidence>
<evidence type="ECO:0000313" key="11">
    <source>
        <dbReference type="Proteomes" id="UP001249851"/>
    </source>
</evidence>
<dbReference type="InterPro" id="IPR000718">
    <property type="entry name" value="Peptidase_M13"/>
</dbReference>
<comment type="cofactor">
    <cofactor evidence="1">
        <name>Zn(2+)</name>
        <dbReference type="ChEBI" id="CHEBI:29105"/>
    </cofactor>
</comment>
<dbReference type="PRINTS" id="PR00786">
    <property type="entry name" value="NEPRILYSIN"/>
</dbReference>
<dbReference type="GO" id="GO:0004222">
    <property type="term" value="F:metalloendopeptidase activity"/>
    <property type="evidence" value="ECO:0007669"/>
    <property type="project" value="InterPro"/>
</dbReference>
<evidence type="ECO:0000259" key="8">
    <source>
        <dbReference type="Pfam" id="PF01431"/>
    </source>
</evidence>
<evidence type="ECO:0000256" key="5">
    <source>
        <dbReference type="ARBA" id="ARBA00022833"/>
    </source>
</evidence>
<evidence type="ECO:0000256" key="3">
    <source>
        <dbReference type="ARBA" id="ARBA00022723"/>
    </source>
</evidence>
<dbReference type="PANTHER" id="PTHR11733">
    <property type="entry name" value="ZINC METALLOPROTEASE FAMILY M13 NEPRILYSIN-RELATED"/>
    <property type="match status" value="1"/>
</dbReference>
<dbReference type="PROSITE" id="PS51885">
    <property type="entry name" value="NEPRILYSIN"/>
    <property type="match status" value="1"/>
</dbReference>
<dbReference type="Pfam" id="PF05649">
    <property type="entry name" value="Peptidase_M13_N"/>
    <property type="match status" value="1"/>
</dbReference>
<comment type="caution">
    <text evidence="10">The sequence shown here is derived from an EMBL/GenBank/DDBJ whole genome shotgun (WGS) entry which is preliminary data.</text>
</comment>
<dbReference type="AlphaFoldDB" id="A0AAD9QLM5"/>
<evidence type="ECO:0000256" key="7">
    <source>
        <dbReference type="SAM" id="Phobius"/>
    </source>
</evidence>
<feature type="domain" description="Peptidase M13 C-terminal" evidence="8">
    <location>
        <begin position="619"/>
        <end position="828"/>
    </location>
</feature>
<dbReference type="InterPro" id="IPR042089">
    <property type="entry name" value="Peptidase_M13_dom_2"/>
</dbReference>
<dbReference type="GO" id="GO:0005886">
    <property type="term" value="C:plasma membrane"/>
    <property type="evidence" value="ECO:0007669"/>
    <property type="project" value="TreeGrafter"/>
</dbReference>
<organism evidence="10 11">
    <name type="scientific">Acropora cervicornis</name>
    <name type="common">Staghorn coral</name>
    <dbReference type="NCBI Taxonomy" id="6130"/>
    <lineage>
        <taxon>Eukaryota</taxon>
        <taxon>Metazoa</taxon>
        <taxon>Cnidaria</taxon>
        <taxon>Anthozoa</taxon>
        <taxon>Hexacorallia</taxon>
        <taxon>Scleractinia</taxon>
        <taxon>Astrocoeniina</taxon>
        <taxon>Acroporidae</taxon>
        <taxon>Acropora</taxon>
    </lineage>
</organism>
<dbReference type="Pfam" id="PF01431">
    <property type="entry name" value="Peptidase_M13"/>
    <property type="match status" value="1"/>
</dbReference>
<dbReference type="CDD" id="cd08662">
    <property type="entry name" value="M13"/>
    <property type="match status" value="1"/>
</dbReference>
<name>A0AAD9QLM5_ACRCE</name>
<dbReference type="GO" id="GO:0046872">
    <property type="term" value="F:metal ion binding"/>
    <property type="evidence" value="ECO:0007669"/>
    <property type="project" value="UniProtKB-KW"/>
</dbReference>
<evidence type="ECO:0000259" key="9">
    <source>
        <dbReference type="Pfam" id="PF05649"/>
    </source>
</evidence>
<feature type="domain" description="Peptidase M13 N-terminal" evidence="9">
    <location>
        <begin position="168"/>
        <end position="560"/>
    </location>
</feature>
<evidence type="ECO:0000256" key="2">
    <source>
        <dbReference type="ARBA" id="ARBA00022670"/>
    </source>
</evidence>
<evidence type="ECO:0000256" key="6">
    <source>
        <dbReference type="ARBA" id="ARBA00023049"/>
    </source>
</evidence>
<keyword evidence="5" id="KW-0862">Zinc</keyword>
<reference evidence="10" key="1">
    <citation type="journal article" date="2023" name="G3 (Bethesda)">
        <title>Whole genome assembly and annotation of the endangered Caribbean coral Acropora cervicornis.</title>
        <authorList>
            <person name="Selwyn J.D."/>
            <person name="Vollmer S.V."/>
        </authorList>
    </citation>
    <scope>NUCLEOTIDE SEQUENCE</scope>
    <source>
        <strain evidence="10">K2</strain>
    </source>
</reference>
<keyword evidence="6" id="KW-0482">Metalloprotease</keyword>
<keyword evidence="7" id="KW-1133">Transmembrane helix</keyword>
<dbReference type="InterPro" id="IPR024079">
    <property type="entry name" value="MetalloPept_cat_dom_sf"/>
</dbReference>
<dbReference type="Gene3D" id="3.40.390.10">
    <property type="entry name" value="Collagenase (Catalytic Domain)"/>
    <property type="match status" value="1"/>
</dbReference>
<dbReference type="InterPro" id="IPR008753">
    <property type="entry name" value="Peptidase_M13_N"/>
</dbReference>
<accession>A0AAD9QLM5</accession>
<protein>
    <submittedName>
        <fullName evidence="10">Endothelin-converting enzyme-like protein</fullName>
    </submittedName>
</protein>
<evidence type="ECO:0000256" key="4">
    <source>
        <dbReference type="ARBA" id="ARBA00022801"/>
    </source>
</evidence>
<feature type="transmembrane region" description="Helical" evidence="7">
    <location>
        <begin position="87"/>
        <end position="109"/>
    </location>
</feature>
<dbReference type="GO" id="GO:0016485">
    <property type="term" value="P:protein processing"/>
    <property type="evidence" value="ECO:0007669"/>
    <property type="project" value="TreeGrafter"/>
</dbReference>
<dbReference type="InterPro" id="IPR018497">
    <property type="entry name" value="Peptidase_M13_C"/>
</dbReference>
<reference evidence="10" key="2">
    <citation type="journal article" date="2023" name="Science">
        <title>Genomic signatures of disease resistance in endangered staghorn corals.</title>
        <authorList>
            <person name="Vollmer S.V."/>
            <person name="Selwyn J.D."/>
            <person name="Despard B.A."/>
            <person name="Roesel C.L."/>
        </authorList>
    </citation>
    <scope>NUCLEOTIDE SEQUENCE</scope>
    <source>
        <strain evidence="10">K2</strain>
    </source>
</reference>
<dbReference type="Gene3D" id="1.10.1380.10">
    <property type="entry name" value="Neutral endopeptidase , domain2"/>
    <property type="match status" value="1"/>
</dbReference>
<dbReference type="EMBL" id="JARQWQ010000026">
    <property type="protein sequence ID" value="KAK2563230.1"/>
    <property type="molecule type" value="Genomic_DNA"/>
</dbReference>
<dbReference type="Proteomes" id="UP001249851">
    <property type="component" value="Unassembled WGS sequence"/>
</dbReference>
<dbReference type="SUPFAM" id="SSF55486">
    <property type="entry name" value="Metalloproteases ('zincins'), catalytic domain"/>
    <property type="match status" value="1"/>
</dbReference>
<proteinExistence type="predicted"/>
<keyword evidence="2" id="KW-0645">Protease</keyword>
<dbReference type="PANTHER" id="PTHR11733:SF240">
    <property type="entry name" value="GH14155P-RELATED"/>
    <property type="match status" value="1"/>
</dbReference>
<keyword evidence="7" id="KW-0812">Transmembrane</keyword>
<keyword evidence="4" id="KW-0378">Hydrolase</keyword>
<sequence length="829" mass="94891">MATNPALMPLNRRFSPATDFNQGNHRSVQKQSVSVANRKGHGGLAHNCSSKNFSGADMNSVPSSESLGVYSTTGKRAFHASRKQAEFSLLGLCGILLLTCIALGVLFAMKVSKANKVGANSVATDKRCLYTSPTSPTNQASEPRVCNTAECLEVAARLSRNMNQSVNPCEDFFHFACDKWIEDNPIPPSENEYITFMKKIQANNEKLRNVLEDATGDYEDPIMKAKRYYRSCMNEDEVERTTRDQVLELIKGFGSWSLEGAPWTLLNWNWQTALLKIQRVFLHSSPLFTIDVSTNPWDSKKHIVKLNLPDLSLLREQYLVENDSKVVKKKNAYLEFMTTVAMLLGGQNITTTKLHVRRVLEFEKKLAQSMPSQAFVYENLYNSITINELQRRAPKFQWLDHLNRLFADHGISLNKSQNIIVSDPEYLQKMSEDVLATNASTLSDYFIWTVLRRLVPFLSRPFREAEAKFKKAASHIKQEPARWLTCIQAVNHHRGLAFATGSLYVKEAFDQRMVPLVKEMMGNIRKAFREEVADLMWIDDETRPKIFEKEEAIVEKIGYPEMCVNKTLLAEYYQILEVDNKRFLLNEVNVSRWFSAHSLAKLGKPSTRGEWFNGPQSVNAYYQWEKNEINILAGILQPPFYYGLLAPRVVNFGAIGIVLAHELTHGFDSVGRKFNKYGEISEPWWTSYTLDGFRNRAKCLVDQYNKFPLDIEGKRIFINGRQTLFENIADNGALKIAHKAYKNWVKENGEEAMVPGLERSNEQIFFLTYAQMWCSNFSPSQIFKRAKTGSHTMPIYRVNGVLSNMKEFARAYNCPQHSKMNPMKRCRVW</sequence>
<gene>
    <name evidence="10" type="ORF">P5673_013586</name>
</gene>
<keyword evidence="3" id="KW-0479">Metal-binding</keyword>
<evidence type="ECO:0000256" key="1">
    <source>
        <dbReference type="ARBA" id="ARBA00001947"/>
    </source>
</evidence>